<keyword evidence="4" id="KW-0805">Transcription regulation</keyword>
<dbReference type="CDD" id="cd00009">
    <property type="entry name" value="AAA"/>
    <property type="match status" value="1"/>
</dbReference>
<dbReference type="SMART" id="SM00382">
    <property type="entry name" value="AAA"/>
    <property type="match status" value="1"/>
</dbReference>
<dbReference type="FunFam" id="3.40.50.300:FF:000006">
    <property type="entry name" value="DNA-binding transcriptional regulator NtrC"/>
    <property type="match status" value="1"/>
</dbReference>
<dbReference type="Pfam" id="PF02954">
    <property type="entry name" value="HTH_8"/>
    <property type="match status" value="1"/>
</dbReference>
<evidence type="ECO:0000256" key="4">
    <source>
        <dbReference type="ARBA" id="ARBA00023015"/>
    </source>
</evidence>
<dbReference type="InterPro" id="IPR003593">
    <property type="entry name" value="AAA+_ATPase"/>
</dbReference>
<dbReference type="GO" id="GO:0006355">
    <property type="term" value="P:regulation of DNA-templated transcription"/>
    <property type="evidence" value="ECO:0007669"/>
    <property type="project" value="InterPro"/>
</dbReference>
<dbReference type="AlphaFoldDB" id="A0A8J6YML8"/>
<evidence type="ECO:0000256" key="2">
    <source>
        <dbReference type="ARBA" id="ARBA00022840"/>
    </source>
</evidence>
<comment type="caution">
    <text evidence="10">The sequence shown here is derived from an EMBL/GenBank/DDBJ whole genome shotgun (WGS) entry which is preliminary data.</text>
</comment>
<dbReference type="InterPro" id="IPR058031">
    <property type="entry name" value="AAA_lid_NorR"/>
</dbReference>
<dbReference type="InterPro" id="IPR027417">
    <property type="entry name" value="P-loop_NTPase"/>
</dbReference>
<keyword evidence="6" id="KW-0010">Activator</keyword>
<evidence type="ECO:0000256" key="6">
    <source>
        <dbReference type="ARBA" id="ARBA00023159"/>
    </source>
</evidence>
<name>A0A8J6YML8_9PROT</name>
<dbReference type="Pfam" id="PF00158">
    <property type="entry name" value="Sigma54_activat"/>
    <property type="match status" value="1"/>
</dbReference>
<dbReference type="PRINTS" id="PR01590">
    <property type="entry name" value="HTHFIS"/>
</dbReference>
<dbReference type="Gene3D" id="3.30.450.40">
    <property type="match status" value="1"/>
</dbReference>
<dbReference type="InterPro" id="IPR009057">
    <property type="entry name" value="Homeodomain-like_sf"/>
</dbReference>
<dbReference type="EMBL" id="JACZHT010000004">
    <property type="protein sequence ID" value="MBE1237375.1"/>
    <property type="molecule type" value="Genomic_DNA"/>
</dbReference>
<dbReference type="InterPro" id="IPR002078">
    <property type="entry name" value="Sigma_54_int"/>
</dbReference>
<dbReference type="SUPFAM" id="SSF46689">
    <property type="entry name" value="Homeodomain-like"/>
    <property type="match status" value="1"/>
</dbReference>
<dbReference type="GO" id="GO:0000160">
    <property type="term" value="P:phosphorelay signal transduction system"/>
    <property type="evidence" value="ECO:0007669"/>
    <property type="project" value="UniProtKB-KW"/>
</dbReference>
<organism evidence="10 11">
    <name type="scientific">Phaeovibrio sulfidiphilus</name>
    <dbReference type="NCBI Taxonomy" id="1220600"/>
    <lineage>
        <taxon>Bacteria</taxon>
        <taxon>Pseudomonadati</taxon>
        <taxon>Pseudomonadota</taxon>
        <taxon>Alphaproteobacteria</taxon>
        <taxon>Rhodospirillales</taxon>
        <taxon>Rhodospirillaceae</taxon>
        <taxon>Phaeovibrio</taxon>
    </lineage>
</organism>
<dbReference type="InterPro" id="IPR025662">
    <property type="entry name" value="Sigma_54_int_dom_ATP-bd_1"/>
</dbReference>
<dbReference type="PROSITE" id="PS00675">
    <property type="entry name" value="SIGMA54_INTERACT_1"/>
    <property type="match status" value="1"/>
</dbReference>
<evidence type="ECO:0000256" key="7">
    <source>
        <dbReference type="ARBA" id="ARBA00023163"/>
    </source>
</evidence>
<reference evidence="10" key="1">
    <citation type="submission" date="2020-10" db="EMBL/GenBank/DDBJ databases">
        <title>Genome sequence of the unusual species of purple photosynthetic bacteria, Phaeovibrio sulfidiphilus DSM 23193, type strain.</title>
        <authorList>
            <person name="Kyndt J.A."/>
            <person name="Meyer T.E."/>
        </authorList>
    </citation>
    <scope>NUCLEOTIDE SEQUENCE</scope>
    <source>
        <strain evidence="10">DSM 23193</strain>
    </source>
</reference>
<dbReference type="InterPro" id="IPR029016">
    <property type="entry name" value="GAF-like_dom_sf"/>
</dbReference>
<feature type="region of interest" description="Disordered" evidence="8">
    <location>
        <begin position="201"/>
        <end position="228"/>
    </location>
</feature>
<dbReference type="PROSITE" id="PS50045">
    <property type="entry name" value="SIGMA54_INTERACT_4"/>
    <property type="match status" value="1"/>
</dbReference>
<dbReference type="Pfam" id="PF25601">
    <property type="entry name" value="AAA_lid_14"/>
    <property type="match status" value="1"/>
</dbReference>
<keyword evidence="2" id="KW-0067">ATP-binding</keyword>
<dbReference type="SUPFAM" id="SSF52540">
    <property type="entry name" value="P-loop containing nucleoside triphosphate hydrolases"/>
    <property type="match status" value="1"/>
</dbReference>
<dbReference type="GO" id="GO:0043565">
    <property type="term" value="F:sequence-specific DNA binding"/>
    <property type="evidence" value="ECO:0007669"/>
    <property type="project" value="InterPro"/>
</dbReference>
<proteinExistence type="predicted"/>
<evidence type="ECO:0000256" key="3">
    <source>
        <dbReference type="ARBA" id="ARBA00023012"/>
    </source>
</evidence>
<keyword evidence="5" id="KW-0238">DNA-binding</keyword>
<keyword evidence="7" id="KW-0804">Transcription</keyword>
<dbReference type="InterPro" id="IPR002197">
    <property type="entry name" value="HTH_Fis"/>
</dbReference>
<evidence type="ECO:0000313" key="10">
    <source>
        <dbReference type="EMBL" id="MBE1237375.1"/>
    </source>
</evidence>
<keyword evidence="1" id="KW-0547">Nucleotide-binding</keyword>
<protein>
    <submittedName>
        <fullName evidence="10">Sigma-54-dependent Fis family transcriptional regulator</fullName>
    </submittedName>
</protein>
<dbReference type="Gene3D" id="1.10.10.60">
    <property type="entry name" value="Homeodomain-like"/>
    <property type="match status" value="1"/>
</dbReference>
<evidence type="ECO:0000256" key="1">
    <source>
        <dbReference type="ARBA" id="ARBA00022741"/>
    </source>
</evidence>
<dbReference type="Gene3D" id="3.40.50.300">
    <property type="entry name" value="P-loop containing nucleotide triphosphate hydrolases"/>
    <property type="match status" value="1"/>
</dbReference>
<evidence type="ECO:0000256" key="5">
    <source>
        <dbReference type="ARBA" id="ARBA00023125"/>
    </source>
</evidence>
<accession>A0A8J6YML8</accession>
<dbReference type="Gene3D" id="1.10.8.60">
    <property type="match status" value="1"/>
</dbReference>
<dbReference type="InterPro" id="IPR025944">
    <property type="entry name" value="Sigma_54_int_dom_CS"/>
</dbReference>
<feature type="domain" description="Sigma-54 factor interaction" evidence="9">
    <location>
        <begin position="261"/>
        <end position="490"/>
    </location>
</feature>
<feature type="compositionally biased region" description="Pro residues" evidence="8">
    <location>
        <begin position="201"/>
        <end position="212"/>
    </location>
</feature>
<sequence length="580" mass="62010">MYRQSSYALREEDRSGPAFFPGLWTRPRDRSHALLFRVAERLSRFGPLSEALEDVLALLCRDLGFSCAAVQLFEGETDRVRFQATVGRRAVCRSGDFLFPGRALIRAARESGRPRFTAPISREEIYLLQAGALSLDGDPSPVQFCVPILFRGRVEGVVSVAALYDAEDPVCQDIERVAAVACLLAPHVAAGADGWDPVSLPAPPLPSVPSLPPGSGGRAGPPQSTDGALTVLAPVRGTGAVPVPALPSGAPSGPVSGPACMLGTAPAMTHLFRLIEKVAPAPTTVLILGESGVGKERVARAIHEGGRNPDAPFVAVNCAALPESVLESELFGHEKGSFTGAVATRKGLFERAHGGTLFLDEIGDLGFLMQAKLLRALQEKTIERVGGTRPVEVDVRVLAATNRDLERMVAEGTFREDLFFRLNVFPITVCPLRERREDILPLAGSILRRFARSHGKPALSVSRAAQDLLVQHHWPGNVRELENVLERAVILCDGPEIGPGDLLLFSGSAGSGPGSGPGNGLPAPALSGSRLADLERSALVDALTRSRGNVTRAAALLQVTRRAFSLRLKKYAIDYRLFRI</sequence>
<keyword evidence="11" id="KW-1185">Reference proteome</keyword>
<dbReference type="PROSITE" id="PS00688">
    <property type="entry name" value="SIGMA54_INTERACT_3"/>
    <property type="match status" value="1"/>
</dbReference>
<evidence type="ECO:0000256" key="8">
    <source>
        <dbReference type="SAM" id="MobiDB-lite"/>
    </source>
</evidence>
<evidence type="ECO:0000259" key="9">
    <source>
        <dbReference type="PROSITE" id="PS50045"/>
    </source>
</evidence>
<dbReference type="SUPFAM" id="SSF55781">
    <property type="entry name" value="GAF domain-like"/>
    <property type="match status" value="1"/>
</dbReference>
<keyword evidence="3" id="KW-0902">Two-component regulatory system</keyword>
<gene>
    <name evidence="10" type="ORF">IHV25_06910</name>
</gene>
<dbReference type="InterPro" id="IPR025943">
    <property type="entry name" value="Sigma_54_int_dom_ATP-bd_2"/>
</dbReference>
<dbReference type="PROSITE" id="PS00676">
    <property type="entry name" value="SIGMA54_INTERACT_2"/>
    <property type="match status" value="1"/>
</dbReference>
<dbReference type="PANTHER" id="PTHR32071">
    <property type="entry name" value="TRANSCRIPTIONAL REGULATORY PROTEIN"/>
    <property type="match status" value="1"/>
</dbReference>
<dbReference type="Proteomes" id="UP000631034">
    <property type="component" value="Unassembled WGS sequence"/>
</dbReference>
<evidence type="ECO:0000313" key="11">
    <source>
        <dbReference type="Proteomes" id="UP000631034"/>
    </source>
</evidence>
<dbReference type="GO" id="GO:0005524">
    <property type="term" value="F:ATP binding"/>
    <property type="evidence" value="ECO:0007669"/>
    <property type="project" value="UniProtKB-KW"/>
</dbReference>
<dbReference type="RefSeq" id="WP_192534383.1">
    <property type="nucleotide sequence ID" value="NZ_JACZHT010000004.1"/>
</dbReference>